<feature type="compositionally biased region" description="Polar residues" evidence="1">
    <location>
        <begin position="31"/>
        <end position="47"/>
    </location>
</feature>
<organism evidence="2">
    <name type="scientific">Streptomyces sp. R39</name>
    <dbReference type="NCBI Taxonomy" id="3238631"/>
    <lineage>
        <taxon>Bacteria</taxon>
        <taxon>Bacillati</taxon>
        <taxon>Actinomycetota</taxon>
        <taxon>Actinomycetes</taxon>
        <taxon>Kitasatosporales</taxon>
        <taxon>Streptomycetaceae</taxon>
        <taxon>Streptomyces</taxon>
    </lineage>
</organism>
<evidence type="ECO:0000256" key="1">
    <source>
        <dbReference type="SAM" id="MobiDB-lite"/>
    </source>
</evidence>
<dbReference type="RefSeq" id="WP_369221529.1">
    <property type="nucleotide sequence ID" value="NZ_CP163441.1"/>
</dbReference>
<dbReference type="AlphaFoldDB" id="A0AB39QH63"/>
<protein>
    <recommendedName>
        <fullName evidence="3">DUF2771 domain-containing protein</fullName>
    </recommendedName>
</protein>
<accession>A0AB39QH63</accession>
<dbReference type="EMBL" id="CP163441">
    <property type="protein sequence ID" value="XDQ41979.1"/>
    <property type="molecule type" value="Genomic_DNA"/>
</dbReference>
<gene>
    <name evidence="2" type="ORF">AB5J52_06740</name>
</gene>
<sequence>MLIAIIGGVFGLFSGFFSGHDDTNKADPKPSISTVEPQPKGSPTQATCGEGSGYDVDLRPHRELDVDTDGTLNALVGCQLRPGDHLVWMVQIDGVSSPPHSNYYQKGELGSAGSYSYDVHLGNAEHGSIRKTYVVLADDEAYREMIDGADPEGVLLKLPDGVRRVSNPVTVKRW</sequence>
<feature type="region of interest" description="Disordered" evidence="1">
    <location>
        <begin position="24"/>
        <end position="51"/>
    </location>
</feature>
<evidence type="ECO:0008006" key="3">
    <source>
        <dbReference type="Google" id="ProtNLM"/>
    </source>
</evidence>
<name>A0AB39QH63_9ACTN</name>
<evidence type="ECO:0000313" key="2">
    <source>
        <dbReference type="EMBL" id="XDQ41979.1"/>
    </source>
</evidence>
<reference evidence="2" key="1">
    <citation type="submission" date="2024-07" db="EMBL/GenBank/DDBJ databases">
        <authorList>
            <person name="Yu S.T."/>
        </authorList>
    </citation>
    <scope>NUCLEOTIDE SEQUENCE</scope>
    <source>
        <strain evidence="2">R39</strain>
    </source>
</reference>
<proteinExistence type="predicted"/>